<dbReference type="PROSITE" id="PS51257">
    <property type="entry name" value="PROKAR_LIPOPROTEIN"/>
    <property type="match status" value="1"/>
</dbReference>
<dbReference type="PROSITE" id="PS50005">
    <property type="entry name" value="TPR"/>
    <property type="match status" value="1"/>
</dbReference>
<evidence type="ECO:0000313" key="2">
    <source>
        <dbReference type="EMBL" id="GAA0873268.1"/>
    </source>
</evidence>
<protein>
    <recommendedName>
        <fullName evidence="4">Tetratricopeptide repeat protein</fullName>
    </recommendedName>
</protein>
<dbReference type="Gene3D" id="1.25.40.10">
    <property type="entry name" value="Tetratricopeptide repeat domain"/>
    <property type="match status" value="3"/>
</dbReference>
<dbReference type="InterPro" id="IPR019734">
    <property type="entry name" value="TPR_rpt"/>
</dbReference>
<dbReference type="Proteomes" id="UP001500507">
    <property type="component" value="Unassembled WGS sequence"/>
</dbReference>
<feature type="repeat" description="TPR" evidence="1">
    <location>
        <begin position="209"/>
        <end position="242"/>
    </location>
</feature>
<comment type="caution">
    <text evidence="2">The sequence shown here is derived from an EMBL/GenBank/DDBJ whole genome shotgun (WGS) entry which is preliminary data.</text>
</comment>
<dbReference type="InterPro" id="IPR011990">
    <property type="entry name" value="TPR-like_helical_dom_sf"/>
</dbReference>
<dbReference type="Pfam" id="PF12895">
    <property type="entry name" value="ANAPC3"/>
    <property type="match status" value="1"/>
</dbReference>
<dbReference type="SUPFAM" id="SSF48452">
    <property type="entry name" value="TPR-like"/>
    <property type="match status" value="2"/>
</dbReference>
<gene>
    <name evidence="2" type="ORF">GCM10009117_24150</name>
</gene>
<organism evidence="2 3">
    <name type="scientific">Gangjinia marincola</name>
    <dbReference type="NCBI Taxonomy" id="578463"/>
    <lineage>
        <taxon>Bacteria</taxon>
        <taxon>Pseudomonadati</taxon>
        <taxon>Bacteroidota</taxon>
        <taxon>Flavobacteriia</taxon>
        <taxon>Flavobacteriales</taxon>
        <taxon>Flavobacteriaceae</taxon>
        <taxon>Gangjinia</taxon>
    </lineage>
</organism>
<proteinExistence type="predicted"/>
<dbReference type="Pfam" id="PF13176">
    <property type="entry name" value="TPR_7"/>
    <property type="match status" value="1"/>
</dbReference>
<accession>A0ABN1MK73</accession>
<keyword evidence="1" id="KW-0802">TPR repeat</keyword>
<evidence type="ECO:0008006" key="4">
    <source>
        <dbReference type="Google" id="ProtNLM"/>
    </source>
</evidence>
<keyword evidence="3" id="KW-1185">Reference proteome</keyword>
<evidence type="ECO:0000256" key="1">
    <source>
        <dbReference type="PROSITE-ProRule" id="PRU00339"/>
    </source>
</evidence>
<dbReference type="RefSeq" id="WP_343768046.1">
    <property type="nucleotide sequence ID" value="NZ_BAAAFG010000016.1"/>
</dbReference>
<name>A0ABN1MK73_9FLAO</name>
<evidence type="ECO:0000313" key="3">
    <source>
        <dbReference type="Proteomes" id="UP001500507"/>
    </source>
</evidence>
<reference evidence="2 3" key="1">
    <citation type="journal article" date="2019" name="Int. J. Syst. Evol. Microbiol.">
        <title>The Global Catalogue of Microorganisms (GCM) 10K type strain sequencing project: providing services to taxonomists for standard genome sequencing and annotation.</title>
        <authorList>
            <consortium name="The Broad Institute Genomics Platform"/>
            <consortium name="The Broad Institute Genome Sequencing Center for Infectious Disease"/>
            <person name="Wu L."/>
            <person name="Ma J."/>
        </authorList>
    </citation>
    <scope>NUCLEOTIDE SEQUENCE [LARGE SCALE GENOMIC DNA]</scope>
    <source>
        <strain evidence="2 3">JCM 16082</strain>
    </source>
</reference>
<dbReference type="EMBL" id="BAAAFG010000016">
    <property type="protein sequence ID" value="GAA0873268.1"/>
    <property type="molecule type" value="Genomic_DNA"/>
</dbReference>
<dbReference type="SMART" id="SM00028">
    <property type="entry name" value="TPR"/>
    <property type="match status" value="2"/>
</dbReference>
<sequence>MKTLYITTVLSLMLLSCDQQSITDASDYNSYLISTKTDQLDAVYKKNDFWNSRITTDSTQIVALAAAGNSYTNLFNRTGDINALKKAEKALKKAADKAAISKDSYLLALAQNYITQHQFKKAHQTLLNAQEIGGKRKATAMLLFDVSMELGLVEKAEQYLDQIENYGDFDYLIRLAKWSDHQGNLAATISYMERAKLYAEASKKQDLLIWTYTNLGDYYSHDGQLDRAYDYFLRTLALDDQNTYAKKRIAWITYSHEHNPSEAQRILASIKNQSPDLLLFRADLAESLSASAEAKQLRKEFVTTVDKPEYGSMYDAYLANLYAENFKDYDTALHYAEKDVAARPTAETYGLLAHIYHLKGDTKKALKIAEAHVKDKTEEPLAAYYLAQIYIASGNVDQAQSYKDDLLASSFELGPAMARNIKKLYL</sequence>